<dbReference type="InterPro" id="IPR035897">
    <property type="entry name" value="Toll_tir_struct_dom_sf"/>
</dbReference>
<organism evidence="2 3">
    <name type="scientific">Rhizobium grahamii</name>
    <dbReference type="NCBI Taxonomy" id="1120045"/>
    <lineage>
        <taxon>Bacteria</taxon>
        <taxon>Pseudomonadati</taxon>
        <taxon>Pseudomonadota</taxon>
        <taxon>Alphaproteobacteria</taxon>
        <taxon>Hyphomicrobiales</taxon>
        <taxon>Rhizobiaceae</taxon>
        <taxon>Rhizobium/Agrobacterium group</taxon>
        <taxon>Rhizobium</taxon>
    </lineage>
</organism>
<gene>
    <name evidence="2" type="ORF">B5K06_26270</name>
</gene>
<dbReference type="RefSeq" id="WP_114715071.1">
    <property type="nucleotide sequence ID" value="NZ_KZ857266.1"/>
</dbReference>
<evidence type="ECO:0000259" key="1">
    <source>
        <dbReference type="Pfam" id="PF13676"/>
    </source>
</evidence>
<evidence type="ECO:0000313" key="3">
    <source>
        <dbReference type="Proteomes" id="UP000254939"/>
    </source>
</evidence>
<dbReference type="GO" id="GO:0007165">
    <property type="term" value="P:signal transduction"/>
    <property type="evidence" value="ECO:0007669"/>
    <property type="project" value="InterPro"/>
</dbReference>
<dbReference type="Proteomes" id="UP000254939">
    <property type="component" value="Unassembled WGS sequence"/>
</dbReference>
<comment type="caution">
    <text evidence="2">The sequence shown here is derived from an EMBL/GenBank/DDBJ whole genome shotgun (WGS) entry which is preliminary data.</text>
</comment>
<dbReference type="Pfam" id="PF13676">
    <property type="entry name" value="TIR_2"/>
    <property type="match status" value="1"/>
</dbReference>
<protein>
    <recommendedName>
        <fullName evidence="1">TIR domain-containing protein</fullName>
    </recommendedName>
</protein>
<dbReference type="InterPro" id="IPR000157">
    <property type="entry name" value="TIR_dom"/>
</dbReference>
<reference evidence="2 3" key="1">
    <citation type="submission" date="2017-03" db="EMBL/GenBank/DDBJ databases">
        <title>Genome analysis of Rhizobial strains effectives or ineffectives for nitrogen fixation isolated from bean seeds.</title>
        <authorList>
            <person name="Peralta H."/>
            <person name="Aguilar-Vera A."/>
            <person name="Mora Y."/>
            <person name="Vargas-Lagunas C."/>
            <person name="Girard L."/>
            <person name="Mora J."/>
        </authorList>
    </citation>
    <scope>NUCLEOTIDE SEQUENCE [LARGE SCALE GENOMIC DNA]</scope>
    <source>
        <strain evidence="2 3">CCGM3</strain>
    </source>
</reference>
<dbReference type="AlphaFoldDB" id="A0A370KHT9"/>
<dbReference type="Gene3D" id="3.40.50.10140">
    <property type="entry name" value="Toll/interleukin-1 receptor homology (TIR) domain"/>
    <property type="match status" value="1"/>
</dbReference>
<evidence type="ECO:0000313" key="2">
    <source>
        <dbReference type="EMBL" id="RDJ05078.1"/>
    </source>
</evidence>
<name>A0A370KHT9_9HYPH</name>
<dbReference type="OrthoDB" id="9810385at2"/>
<proteinExistence type="predicted"/>
<sequence>MRVFISHKSDDSALAAVLGHRLKSNHGIEFYLDLIDRELEKNGEDLASHLRAQLGKCTQLLAVISEKTKGSWWVPWEIGVATEKNYPLATYAGGSALPPEYLRKWPYLRSHSDLDLYAAASKTANQTVTRRSATLNEETARVQSTKQFYSVLRKSLGQ</sequence>
<dbReference type="EMBL" id="NAAC01000033">
    <property type="protein sequence ID" value="RDJ05078.1"/>
    <property type="molecule type" value="Genomic_DNA"/>
</dbReference>
<dbReference type="SUPFAM" id="SSF52200">
    <property type="entry name" value="Toll/Interleukin receptor TIR domain"/>
    <property type="match status" value="1"/>
</dbReference>
<feature type="domain" description="TIR" evidence="1">
    <location>
        <begin position="3"/>
        <end position="83"/>
    </location>
</feature>
<accession>A0A370KHT9</accession>